<feature type="region of interest" description="Disordered" evidence="1">
    <location>
        <begin position="1"/>
        <end position="26"/>
    </location>
</feature>
<evidence type="ECO:0000313" key="2">
    <source>
        <dbReference type="EMBL" id="EGZ09605.1"/>
    </source>
</evidence>
<proteinExistence type="predicted"/>
<feature type="region of interest" description="Disordered" evidence="1">
    <location>
        <begin position="67"/>
        <end position="86"/>
    </location>
</feature>
<keyword evidence="3" id="KW-1185">Reference proteome</keyword>
<dbReference type="GeneID" id="20660599"/>
<sequence>SHRLLRTHHRVVEDEEDSSEERTLSQSQVKSILDEMGLSWTKYLKNPNYLLRHKRYEEYRQLANKIIDGQKPHGPPKITYEHHHYG</sequence>
<feature type="non-terminal residue" evidence="2">
    <location>
        <position position="1"/>
    </location>
</feature>
<name>G5A4K4_PHYSP</name>
<organism evidence="2 3">
    <name type="scientific">Phytophthora sojae (strain P6497)</name>
    <name type="common">Soybean stem and root rot agent</name>
    <name type="synonym">Phytophthora megasperma f. sp. glycines</name>
    <dbReference type="NCBI Taxonomy" id="1094619"/>
    <lineage>
        <taxon>Eukaryota</taxon>
        <taxon>Sar</taxon>
        <taxon>Stramenopiles</taxon>
        <taxon>Oomycota</taxon>
        <taxon>Peronosporomycetes</taxon>
        <taxon>Peronosporales</taxon>
        <taxon>Peronosporaceae</taxon>
        <taxon>Phytophthora</taxon>
    </lineage>
</organism>
<dbReference type="EMBL" id="JH159159">
    <property type="protein sequence ID" value="EGZ09605.1"/>
    <property type="molecule type" value="Genomic_DNA"/>
</dbReference>
<protein>
    <submittedName>
        <fullName evidence="2">Uncharacterized protein</fullName>
    </submittedName>
</protein>
<reference evidence="2 3" key="1">
    <citation type="journal article" date="2006" name="Science">
        <title>Phytophthora genome sequences uncover evolutionary origins and mechanisms of pathogenesis.</title>
        <authorList>
            <person name="Tyler B.M."/>
            <person name="Tripathy S."/>
            <person name="Zhang X."/>
            <person name="Dehal P."/>
            <person name="Jiang R.H."/>
            <person name="Aerts A."/>
            <person name="Arredondo F.D."/>
            <person name="Baxter L."/>
            <person name="Bensasson D."/>
            <person name="Beynon J.L."/>
            <person name="Chapman J."/>
            <person name="Damasceno C.M."/>
            <person name="Dorrance A.E."/>
            <person name="Dou D."/>
            <person name="Dickerman A.W."/>
            <person name="Dubchak I.L."/>
            <person name="Garbelotto M."/>
            <person name="Gijzen M."/>
            <person name="Gordon S.G."/>
            <person name="Govers F."/>
            <person name="Grunwald N.J."/>
            <person name="Huang W."/>
            <person name="Ivors K.L."/>
            <person name="Jones R.W."/>
            <person name="Kamoun S."/>
            <person name="Krampis K."/>
            <person name="Lamour K.H."/>
            <person name="Lee M.K."/>
            <person name="McDonald W.H."/>
            <person name="Medina M."/>
            <person name="Meijer H.J."/>
            <person name="Nordberg E.K."/>
            <person name="Maclean D.J."/>
            <person name="Ospina-Giraldo M.D."/>
            <person name="Morris P.F."/>
            <person name="Phuntumart V."/>
            <person name="Putnam N.H."/>
            <person name="Rash S."/>
            <person name="Rose J.K."/>
            <person name="Sakihama Y."/>
            <person name="Salamov A.A."/>
            <person name="Savidor A."/>
            <person name="Scheuring C.F."/>
            <person name="Smith B.M."/>
            <person name="Sobral B.W."/>
            <person name="Terry A."/>
            <person name="Torto-Alalibo T.A."/>
            <person name="Win J."/>
            <person name="Xu Z."/>
            <person name="Zhang H."/>
            <person name="Grigoriev I.V."/>
            <person name="Rokhsar D.S."/>
            <person name="Boore J.L."/>
        </authorList>
    </citation>
    <scope>NUCLEOTIDE SEQUENCE [LARGE SCALE GENOMIC DNA]</scope>
    <source>
        <strain evidence="2 3">P6497</strain>
    </source>
</reference>
<dbReference type="Proteomes" id="UP000002640">
    <property type="component" value="Unassembled WGS sequence"/>
</dbReference>
<gene>
    <name evidence="2" type="ORF">PHYSODRAFT_523096</name>
</gene>
<dbReference type="AlphaFoldDB" id="G5A4K4"/>
<evidence type="ECO:0000256" key="1">
    <source>
        <dbReference type="SAM" id="MobiDB-lite"/>
    </source>
</evidence>
<accession>G5A4K4</accession>
<dbReference type="RefSeq" id="XP_009534466.1">
    <property type="nucleotide sequence ID" value="XM_009536171.1"/>
</dbReference>
<dbReference type="SMR" id="G5A4K4"/>
<dbReference type="InParanoid" id="G5A4K4"/>
<evidence type="ECO:0000313" key="3">
    <source>
        <dbReference type="Proteomes" id="UP000002640"/>
    </source>
</evidence>
<dbReference type="KEGG" id="psoj:PHYSODRAFT_523096"/>